<dbReference type="AlphaFoldDB" id="A0AAV4FA49"/>
<feature type="domain" description="Integrase catalytic" evidence="1">
    <location>
        <begin position="29"/>
        <end position="194"/>
    </location>
</feature>
<dbReference type="InterPro" id="IPR001584">
    <property type="entry name" value="Integrase_cat-core"/>
</dbReference>
<dbReference type="Gene3D" id="3.30.420.10">
    <property type="entry name" value="Ribonuclease H-like superfamily/Ribonuclease H"/>
    <property type="match status" value="1"/>
</dbReference>
<protein>
    <submittedName>
        <fullName evidence="2">Pol polyprotein</fullName>
    </submittedName>
</protein>
<dbReference type="InterPro" id="IPR036397">
    <property type="entry name" value="RNaseH_sf"/>
</dbReference>
<dbReference type="GO" id="GO:0003676">
    <property type="term" value="F:nucleic acid binding"/>
    <property type="evidence" value="ECO:0007669"/>
    <property type="project" value="InterPro"/>
</dbReference>
<reference evidence="2 3" key="1">
    <citation type="journal article" date="2021" name="Elife">
        <title>Chloroplast acquisition without the gene transfer in kleptoplastic sea slugs, Plakobranchus ocellatus.</title>
        <authorList>
            <person name="Maeda T."/>
            <person name="Takahashi S."/>
            <person name="Yoshida T."/>
            <person name="Shimamura S."/>
            <person name="Takaki Y."/>
            <person name="Nagai Y."/>
            <person name="Toyoda A."/>
            <person name="Suzuki Y."/>
            <person name="Arimoto A."/>
            <person name="Ishii H."/>
            <person name="Satoh N."/>
            <person name="Nishiyama T."/>
            <person name="Hasebe M."/>
            <person name="Maruyama T."/>
            <person name="Minagawa J."/>
            <person name="Obokata J."/>
            <person name="Shigenobu S."/>
        </authorList>
    </citation>
    <scope>NUCLEOTIDE SEQUENCE [LARGE SCALE GENOMIC DNA]</scope>
</reference>
<sequence>MGTRMSRMPEIKDSYTCANTSDQHTSAFKEIQPHPYRSGGPSASFQGFSHLLTIIDRTTRWPEAIPMNNTSTTECAKALVRHSVSHFGVSLDMSSDRGSQFTSSLWNEITHQLGIKLHRTTAYHPQSNGLVERFHQTLKAALKADLQGPNWVNELPWVLLGLRTVPKEDLGTSTAELVFGEPLTVPGEFIDPTLKPLPTHDSFHLLVKKLSPIPTLKHGQSPSTVPRSLQDAQFFIRRDGHRGPLQQLYDGPFRVLSPGDKTFLVRVGDREERISTDRLKMAHMDLTEPMSVVVVLLFKSQTLPTRPQH</sequence>
<dbReference type="PANTHER" id="PTHR38681:SF1">
    <property type="entry name" value="RETROVIRUS-RELATED POL POLYPROTEIN FROM TRANSPOSON 412-LIKE PROTEIN"/>
    <property type="match status" value="1"/>
</dbReference>
<dbReference type="GO" id="GO:0015074">
    <property type="term" value="P:DNA integration"/>
    <property type="evidence" value="ECO:0007669"/>
    <property type="project" value="InterPro"/>
</dbReference>
<dbReference type="PANTHER" id="PTHR38681">
    <property type="entry name" value="RETROVIRUS-RELATED POL POLYPROTEIN FROM TRANSPOSON 412-LIKE PROTEIN-RELATED"/>
    <property type="match status" value="1"/>
</dbReference>
<organism evidence="2 3">
    <name type="scientific">Elysia marginata</name>
    <dbReference type="NCBI Taxonomy" id="1093978"/>
    <lineage>
        <taxon>Eukaryota</taxon>
        <taxon>Metazoa</taxon>
        <taxon>Spiralia</taxon>
        <taxon>Lophotrochozoa</taxon>
        <taxon>Mollusca</taxon>
        <taxon>Gastropoda</taxon>
        <taxon>Heterobranchia</taxon>
        <taxon>Euthyneura</taxon>
        <taxon>Panpulmonata</taxon>
        <taxon>Sacoglossa</taxon>
        <taxon>Placobranchoidea</taxon>
        <taxon>Plakobranchidae</taxon>
        <taxon>Elysia</taxon>
    </lineage>
</organism>
<evidence type="ECO:0000313" key="3">
    <source>
        <dbReference type="Proteomes" id="UP000762676"/>
    </source>
</evidence>
<dbReference type="SUPFAM" id="SSF53098">
    <property type="entry name" value="Ribonuclease H-like"/>
    <property type="match status" value="1"/>
</dbReference>
<dbReference type="InterPro" id="IPR012337">
    <property type="entry name" value="RNaseH-like_sf"/>
</dbReference>
<evidence type="ECO:0000313" key="2">
    <source>
        <dbReference type="EMBL" id="GFR69543.1"/>
    </source>
</evidence>
<gene>
    <name evidence="2" type="ORF">ElyMa_003760100</name>
</gene>
<name>A0AAV4FA49_9GAST</name>
<proteinExistence type="predicted"/>
<dbReference type="EMBL" id="BMAT01007711">
    <property type="protein sequence ID" value="GFR69543.1"/>
    <property type="molecule type" value="Genomic_DNA"/>
</dbReference>
<dbReference type="Proteomes" id="UP000762676">
    <property type="component" value="Unassembled WGS sequence"/>
</dbReference>
<accession>A0AAV4FA49</accession>
<keyword evidence="3" id="KW-1185">Reference proteome</keyword>
<evidence type="ECO:0000259" key="1">
    <source>
        <dbReference type="PROSITE" id="PS50994"/>
    </source>
</evidence>
<comment type="caution">
    <text evidence="2">The sequence shown here is derived from an EMBL/GenBank/DDBJ whole genome shotgun (WGS) entry which is preliminary data.</text>
</comment>
<dbReference type="Pfam" id="PF00665">
    <property type="entry name" value="rve"/>
    <property type="match status" value="1"/>
</dbReference>
<dbReference type="PROSITE" id="PS50994">
    <property type="entry name" value="INTEGRASE"/>
    <property type="match status" value="1"/>
</dbReference>